<feature type="domain" description="Bacterial bifunctional deaminase-reductase C-terminal" evidence="1">
    <location>
        <begin position="8"/>
        <end position="169"/>
    </location>
</feature>
<dbReference type="PANTHER" id="PTHR38011:SF11">
    <property type="entry name" value="2,5-DIAMINO-6-RIBOSYLAMINO-4(3H)-PYRIMIDINONE 5'-PHOSPHATE REDUCTASE"/>
    <property type="match status" value="1"/>
</dbReference>
<comment type="caution">
    <text evidence="2">The sequence shown here is derived from an EMBL/GenBank/DDBJ whole genome shotgun (WGS) entry which is preliminary data.</text>
</comment>
<evidence type="ECO:0000313" key="2">
    <source>
        <dbReference type="EMBL" id="GEK89840.1"/>
    </source>
</evidence>
<dbReference type="InterPro" id="IPR024072">
    <property type="entry name" value="DHFR-like_dom_sf"/>
</dbReference>
<dbReference type="InterPro" id="IPR050765">
    <property type="entry name" value="Riboflavin_Biosynth_HTPR"/>
</dbReference>
<protein>
    <submittedName>
        <fullName evidence="2">Dihydrofolate reductase</fullName>
    </submittedName>
</protein>
<reference evidence="2 3" key="1">
    <citation type="submission" date="2019-07" db="EMBL/GenBank/DDBJ databases">
        <title>Whole genome shotgun sequence of Alkalibacterium putridalgicola NBRC 103243.</title>
        <authorList>
            <person name="Hosoyama A."/>
            <person name="Uohara A."/>
            <person name="Ohji S."/>
            <person name="Ichikawa N."/>
        </authorList>
    </citation>
    <scope>NUCLEOTIDE SEQUENCE [LARGE SCALE GENOMIC DNA]</scope>
    <source>
        <strain evidence="2 3">NBRC 103243</strain>
    </source>
</reference>
<accession>A0ABQ0UZ95</accession>
<dbReference type="EMBL" id="BJUX01000024">
    <property type="protein sequence ID" value="GEK89840.1"/>
    <property type="molecule type" value="Genomic_DNA"/>
</dbReference>
<dbReference type="PANTHER" id="PTHR38011">
    <property type="entry name" value="DIHYDROFOLATE REDUCTASE FAMILY PROTEIN (AFU_ORTHOLOGUE AFUA_8G06820)"/>
    <property type="match status" value="1"/>
</dbReference>
<sequence length="179" mass="20909">MTLEMAERKVVLFIASSLDGYIADENESLEWLFSVEGEGDNGYADFYETVDTVVMGNRTYKWLLDQNLEEFPYENKACYVFSRTTKENNKNVEFIDQDIKSFVEELKEKRGRNIWLVGGGDLLRSFLENQLIDEMIVTVAPRMLGKGTPLFKQSDYTYELLLKSVQTFNQFVELHYEFI</sequence>
<evidence type="ECO:0000259" key="1">
    <source>
        <dbReference type="Pfam" id="PF01872"/>
    </source>
</evidence>
<proteinExistence type="predicted"/>
<name>A0ABQ0UZ95_9LACT</name>
<dbReference type="Gene3D" id="3.40.430.10">
    <property type="entry name" value="Dihydrofolate Reductase, subunit A"/>
    <property type="match status" value="1"/>
</dbReference>
<keyword evidence="3" id="KW-1185">Reference proteome</keyword>
<organism evidence="2 3">
    <name type="scientific">Alkalibacterium putridalgicola</name>
    <dbReference type="NCBI Taxonomy" id="426703"/>
    <lineage>
        <taxon>Bacteria</taxon>
        <taxon>Bacillati</taxon>
        <taxon>Bacillota</taxon>
        <taxon>Bacilli</taxon>
        <taxon>Lactobacillales</taxon>
        <taxon>Carnobacteriaceae</taxon>
        <taxon>Alkalibacterium</taxon>
    </lineage>
</organism>
<dbReference type="SUPFAM" id="SSF53597">
    <property type="entry name" value="Dihydrofolate reductase-like"/>
    <property type="match status" value="1"/>
</dbReference>
<dbReference type="InterPro" id="IPR002734">
    <property type="entry name" value="RibDG_C"/>
</dbReference>
<gene>
    <name evidence="2" type="ORF">APU01nite_18790</name>
</gene>
<dbReference type="Proteomes" id="UP000321425">
    <property type="component" value="Unassembled WGS sequence"/>
</dbReference>
<dbReference type="Pfam" id="PF01872">
    <property type="entry name" value="RibD_C"/>
    <property type="match status" value="1"/>
</dbReference>
<evidence type="ECO:0000313" key="3">
    <source>
        <dbReference type="Proteomes" id="UP000321425"/>
    </source>
</evidence>